<reference evidence="6" key="1">
    <citation type="submission" date="2015-08" db="EMBL/GenBank/DDBJ databases">
        <authorList>
            <person name="Kim K.M."/>
        </authorList>
    </citation>
    <scope>NUCLEOTIDE SEQUENCE [LARGE SCALE GENOMIC DNA]</scope>
    <source>
        <strain evidence="6">KCTC 23892</strain>
    </source>
</reference>
<dbReference type="KEGG" id="ksd:KS2013_1489"/>
<dbReference type="InterPro" id="IPR036412">
    <property type="entry name" value="HAD-like_sf"/>
</dbReference>
<organism evidence="5 6">
    <name type="scientific">Kangiella sediminilitoris</name>
    <dbReference type="NCBI Taxonomy" id="1144748"/>
    <lineage>
        <taxon>Bacteria</taxon>
        <taxon>Pseudomonadati</taxon>
        <taxon>Pseudomonadota</taxon>
        <taxon>Gammaproteobacteria</taxon>
        <taxon>Kangiellales</taxon>
        <taxon>Kangiellaceae</taxon>
        <taxon>Kangiella</taxon>
    </lineage>
</organism>
<dbReference type="SUPFAM" id="SSF56784">
    <property type="entry name" value="HAD-like"/>
    <property type="match status" value="1"/>
</dbReference>
<dbReference type="GO" id="GO:0046872">
    <property type="term" value="F:metal ion binding"/>
    <property type="evidence" value="ECO:0007669"/>
    <property type="project" value="UniProtKB-KW"/>
</dbReference>
<dbReference type="EMBL" id="CP012418">
    <property type="protein sequence ID" value="AOE50201.1"/>
    <property type="molecule type" value="Genomic_DNA"/>
</dbReference>
<evidence type="ECO:0000256" key="3">
    <source>
        <dbReference type="ARBA" id="ARBA00022842"/>
    </source>
</evidence>
<dbReference type="FunFam" id="3.40.50.1000:FF:000022">
    <property type="entry name" value="Phosphoglycolate phosphatase"/>
    <property type="match status" value="1"/>
</dbReference>
<dbReference type="PANTHER" id="PTHR43434">
    <property type="entry name" value="PHOSPHOGLYCOLATE PHOSPHATASE"/>
    <property type="match status" value="1"/>
</dbReference>
<dbReference type="SFLD" id="SFLDG01135">
    <property type="entry name" value="C1.5.6:_HAD__Beta-PGM__Phospha"/>
    <property type="match status" value="1"/>
</dbReference>
<proteinExistence type="predicted"/>
<dbReference type="STRING" id="1144748.KS2013_1489"/>
<accession>A0A1B3BBN4</accession>
<dbReference type="InterPro" id="IPR041492">
    <property type="entry name" value="HAD_2"/>
</dbReference>
<dbReference type="PATRIC" id="fig|1144748.3.peg.1500"/>
<dbReference type="GO" id="GO:0005829">
    <property type="term" value="C:cytosol"/>
    <property type="evidence" value="ECO:0007669"/>
    <property type="project" value="TreeGrafter"/>
</dbReference>
<dbReference type="RefSeq" id="WP_068992017.1">
    <property type="nucleotide sequence ID" value="NZ_CP012418.1"/>
</dbReference>
<sequence>MMKQTINGVFFDLDGTLLDTAPDMALALNIQREHHNLAPIPYHKIRPHVSHGALAMLKLGFDINLDSKNYQGMREQYLQFYADNLAVRTGLFNGLAEFLSELETNSISWGVVTNKPEFLTKPLLKALKLDHRCCSVISGDTVSPSKPHPLPLFTACRESNLLPSQCLYIGDADRDIIAGRAAGMKTVAANWGYIREEDSIDSWGADKIIKDPVELREYFWDSFSTVNSN</sequence>
<keyword evidence="4" id="KW-0119">Carbohydrate metabolism</keyword>
<dbReference type="Gene3D" id="3.40.50.1000">
    <property type="entry name" value="HAD superfamily/HAD-like"/>
    <property type="match status" value="1"/>
</dbReference>
<dbReference type="InterPro" id="IPR023214">
    <property type="entry name" value="HAD_sf"/>
</dbReference>
<keyword evidence="1" id="KW-0479">Metal-binding</keyword>
<evidence type="ECO:0000256" key="1">
    <source>
        <dbReference type="ARBA" id="ARBA00022723"/>
    </source>
</evidence>
<dbReference type="Gene3D" id="1.10.150.240">
    <property type="entry name" value="Putative phosphatase, domain 2"/>
    <property type="match status" value="1"/>
</dbReference>
<protein>
    <submittedName>
        <fullName evidence="5">Phosphoglycolate phosphatase</fullName>
    </submittedName>
</protein>
<dbReference type="Proteomes" id="UP000094147">
    <property type="component" value="Chromosome"/>
</dbReference>
<dbReference type="InterPro" id="IPR023198">
    <property type="entry name" value="PGP-like_dom2"/>
</dbReference>
<evidence type="ECO:0000256" key="2">
    <source>
        <dbReference type="ARBA" id="ARBA00022801"/>
    </source>
</evidence>
<name>A0A1B3BBN4_9GAMM</name>
<dbReference type="GO" id="GO:0008967">
    <property type="term" value="F:phosphoglycolate phosphatase activity"/>
    <property type="evidence" value="ECO:0007669"/>
    <property type="project" value="TreeGrafter"/>
</dbReference>
<gene>
    <name evidence="5" type="ORF">KS2013_1489</name>
</gene>
<dbReference type="SFLD" id="SFLDG01129">
    <property type="entry name" value="C1.5:_HAD__Beta-PGM__Phosphata"/>
    <property type="match status" value="1"/>
</dbReference>
<dbReference type="GO" id="GO:0006281">
    <property type="term" value="P:DNA repair"/>
    <property type="evidence" value="ECO:0007669"/>
    <property type="project" value="TreeGrafter"/>
</dbReference>
<dbReference type="AlphaFoldDB" id="A0A1B3BBN4"/>
<keyword evidence="2" id="KW-0378">Hydrolase</keyword>
<dbReference type="NCBIfam" id="TIGR01549">
    <property type="entry name" value="HAD-SF-IA-v1"/>
    <property type="match status" value="1"/>
</dbReference>
<keyword evidence="6" id="KW-1185">Reference proteome</keyword>
<evidence type="ECO:0000313" key="6">
    <source>
        <dbReference type="Proteomes" id="UP000094147"/>
    </source>
</evidence>
<dbReference type="InterPro" id="IPR050155">
    <property type="entry name" value="HAD-like_hydrolase_sf"/>
</dbReference>
<dbReference type="InterPro" id="IPR006439">
    <property type="entry name" value="HAD-SF_hydro_IA"/>
</dbReference>
<dbReference type="NCBIfam" id="TIGR01509">
    <property type="entry name" value="HAD-SF-IA-v3"/>
    <property type="match status" value="1"/>
</dbReference>
<dbReference type="PANTHER" id="PTHR43434:SF23">
    <property type="entry name" value="PHOSPHOGLYCOLATE PHOSPHATASE"/>
    <property type="match status" value="1"/>
</dbReference>
<evidence type="ECO:0000256" key="4">
    <source>
        <dbReference type="ARBA" id="ARBA00023277"/>
    </source>
</evidence>
<keyword evidence="3" id="KW-0460">Magnesium</keyword>
<evidence type="ECO:0000313" key="5">
    <source>
        <dbReference type="EMBL" id="AOE50201.1"/>
    </source>
</evidence>
<dbReference type="SFLD" id="SFLDS00003">
    <property type="entry name" value="Haloacid_Dehalogenase"/>
    <property type="match status" value="1"/>
</dbReference>
<dbReference type="Pfam" id="PF13419">
    <property type="entry name" value="HAD_2"/>
    <property type="match status" value="1"/>
</dbReference>